<dbReference type="AlphaFoldDB" id="A0A5K3G714"/>
<protein>
    <submittedName>
        <fullName evidence="1">HATPase_c domain-containing protein</fullName>
    </submittedName>
</protein>
<accession>A0A5K3G714</accession>
<sequence>MPHTLKRVTFWSTHLQISIQPLMFLRRTGPVNVISRSSLLGGQWCQPAPSELQGGASSQQSASLALPLLFSQAHPMQCFNRAHTLASVGDFMAAKDRRSFACLHVSMQLGSNWSMFPSWFSCQDALLGTSRVRH</sequence>
<reference evidence="1" key="1">
    <citation type="submission" date="2019-11" db="UniProtKB">
        <authorList>
            <consortium name="WormBaseParasite"/>
        </authorList>
    </citation>
    <scope>IDENTIFICATION</scope>
</reference>
<organism evidence="1">
    <name type="scientific">Mesocestoides corti</name>
    <name type="common">Flatworm</name>
    <dbReference type="NCBI Taxonomy" id="53468"/>
    <lineage>
        <taxon>Eukaryota</taxon>
        <taxon>Metazoa</taxon>
        <taxon>Spiralia</taxon>
        <taxon>Lophotrochozoa</taxon>
        <taxon>Platyhelminthes</taxon>
        <taxon>Cestoda</taxon>
        <taxon>Eucestoda</taxon>
        <taxon>Cyclophyllidea</taxon>
        <taxon>Mesocestoididae</taxon>
        <taxon>Mesocestoides</taxon>
    </lineage>
</organism>
<name>A0A5K3G714_MESCO</name>
<dbReference type="WBParaSite" id="MCU_014225-RA">
    <property type="protein sequence ID" value="MCU_014225-RA"/>
    <property type="gene ID" value="MCU_014225"/>
</dbReference>
<proteinExistence type="predicted"/>
<evidence type="ECO:0000313" key="1">
    <source>
        <dbReference type="WBParaSite" id="MCU_014225-RA"/>
    </source>
</evidence>